<comment type="similarity">
    <text evidence="2">Belongs to the protease PrsW family.</text>
</comment>
<evidence type="ECO:0000256" key="9">
    <source>
        <dbReference type="ARBA" id="ARBA00023136"/>
    </source>
</evidence>
<keyword evidence="5" id="KW-0645">Protease</keyword>
<dbReference type="InterPro" id="IPR026898">
    <property type="entry name" value="PrsW"/>
</dbReference>
<feature type="transmembrane region" description="Helical" evidence="10">
    <location>
        <begin position="203"/>
        <end position="223"/>
    </location>
</feature>
<evidence type="ECO:0000256" key="8">
    <source>
        <dbReference type="ARBA" id="ARBA00022989"/>
    </source>
</evidence>
<dbReference type="PIRSF" id="PIRSF016933">
    <property type="entry name" value="PrsW"/>
    <property type="match status" value="1"/>
</dbReference>
<organism evidence="11 12">
    <name type="scientific">Candidatus Nealsonbacteria bacterium CG08_land_8_20_14_0_20_38_20</name>
    <dbReference type="NCBI Taxonomy" id="1974705"/>
    <lineage>
        <taxon>Bacteria</taxon>
        <taxon>Candidatus Nealsoniibacteriota</taxon>
    </lineage>
</organism>
<evidence type="ECO:0000256" key="7">
    <source>
        <dbReference type="ARBA" id="ARBA00022801"/>
    </source>
</evidence>
<dbReference type="Pfam" id="PF13367">
    <property type="entry name" value="PrsW-protease"/>
    <property type="match status" value="1"/>
</dbReference>
<keyword evidence="8 10" id="KW-1133">Transmembrane helix</keyword>
<evidence type="ECO:0000256" key="2">
    <source>
        <dbReference type="ARBA" id="ARBA00009165"/>
    </source>
</evidence>
<evidence type="ECO:0000256" key="6">
    <source>
        <dbReference type="ARBA" id="ARBA00022692"/>
    </source>
</evidence>
<dbReference type="Proteomes" id="UP000230088">
    <property type="component" value="Unassembled WGS sequence"/>
</dbReference>
<proteinExistence type="inferred from homology"/>
<feature type="transmembrane region" description="Helical" evidence="10">
    <location>
        <begin position="66"/>
        <end position="84"/>
    </location>
</feature>
<name>A0A2H0YL39_9BACT</name>
<feature type="transmembrane region" description="Helical" evidence="10">
    <location>
        <begin position="34"/>
        <end position="54"/>
    </location>
</feature>
<evidence type="ECO:0000256" key="1">
    <source>
        <dbReference type="ARBA" id="ARBA00004651"/>
    </source>
</evidence>
<feature type="transmembrane region" description="Helical" evidence="10">
    <location>
        <begin position="138"/>
        <end position="165"/>
    </location>
</feature>
<dbReference type="EMBL" id="PEYD01000068">
    <property type="protein sequence ID" value="PIS39146.1"/>
    <property type="molecule type" value="Genomic_DNA"/>
</dbReference>
<evidence type="ECO:0000313" key="11">
    <source>
        <dbReference type="EMBL" id="PIS39146.1"/>
    </source>
</evidence>
<dbReference type="InterPro" id="IPR023596">
    <property type="entry name" value="Peptidase_PrsW_arch/bac"/>
</dbReference>
<evidence type="ECO:0000256" key="5">
    <source>
        <dbReference type="ARBA" id="ARBA00022670"/>
    </source>
</evidence>
<feature type="transmembrane region" description="Helical" evidence="10">
    <location>
        <begin position="177"/>
        <end position="197"/>
    </location>
</feature>
<keyword evidence="9 10" id="KW-0472">Membrane</keyword>
<evidence type="ECO:0000256" key="10">
    <source>
        <dbReference type="SAM" id="Phobius"/>
    </source>
</evidence>
<keyword evidence="4" id="KW-1003">Cell membrane</keyword>
<evidence type="ECO:0000256" key="3">
    <source>
        <dbReference type="ARBA" id="ARBA00018997"/>
    </source>
</evidence>
<gene>
    <name evidence="11" type="ORF">COT33_03570</name>
</gene>
<accession>A0A2H0YL39</accession>
<reference evidence="12" key="1">
    <citation type="submission" date="2017-09" db="EMBL/GenBank/DDBJ databases">
        <title>Depth-based differentiation of microbial function through sediment-hosted aquifers and enrichment of novel symbionts in the deep terrestrial subsurface.</title>
        <authorList>
            <person name="Probst A.J."/>
            <person name="Ladd B."/>
            <person name="Jarett J.K."/>
            <person name="Geller-Mcgrath D.E."/>
            <person name="Sieber C.M.K."/>
            <person name="Emerson J.B."/>
            <person name="Anantharaman K."/>
            <person name="Thomas B.C."/>
            <person name="Malmstrom R."/>
            <person name="Stieglmeier M."/>
            <person name="Klingl A."/>
            <person name="Woyke T."/>
            <person name="Ryan C.M."/>
            <person name="Banfield J.F."/>
        </authorList>
    </citation>
    <scope>NUCLEOTIDE SEQUENCE [LARGE SCALE GENOMIC DNA]</scope>
</reference>
<dbReference type="GO" id="GO:0005886">
    <property type="term" value="C:plasma membrane"/>
    <property type="evidence" value="ECO:0007669"/>
    <property type="project" value="UniProtKB-SubCell"/>
</dbReference>
<keyword evidence="7" id="KW-0378">Hydrolase</keyword>
<dbReference type="PANTHER" id="PTHR36844:SF1">
    <property type="entry name" value="PROTEASE PRSW"/>
    <property type="match status" value="1"/>
</dbReference>
<protein>
    <recommendedName>
        <fullName evidence="3">Protease PrsW</fullName>
    </recommendedName>
</protein>
<feature type="transmembrane region" description="Helical" evidence="10">
    <location>
        <begin position="105"/>
        <end position="126"/>
    </location>
</feature>
<feature type="transmembrane region" description="Helical" evidence="10">
    <location>
        <begin position="6"/>
        <end position="22"/>
    </location>
</feature>
<evidence type="ECO:0000313" key="12">
    <source>
        <dbReference type="Proteomes" id="UP000230088"/>
    </source>
</evidence>
<dbReference type="PANTHER" id="PTHR36844">
    <property type="entry name" value="PROTEASE PRSW"/>
    <property type="match status" value="1"/>
</dbReference>
<evidence type="ECO:0000256" key="4">
    <source>
        <dbReference type="ARBA" id="ARBA00022475"/>
    </source>
</evidence>
<comment type="caution">
    <text evidence="11">The sequence shown here is derived from an EMBL/GenBank/DDBJ whole genome shotgun (WGS) entry which is preliminary data.</text>
</comment>
<dbReference type="GO" id="GO:0008233">
    <property type="term" value="F:peptidase activity"/>
    <property type="evidence" value="ECO:0007669"/>
    <property type="project" value="UniProtKB-KW"/>
</dbReference>
<dbReference type="GO" id="GO:0006508">
    <property type="term" value="P:proteolysis"/>
    <property type="evidence" value="ECO:0007669"/>
    <property type="project" value="UniProtKB-KW"/>
</dbReference>
<dbReference type="AlphaFoldDB" id="A0A2H0YL39"/>
<comment type="subcellular location">
    <subcellularLocation>
        <location evidence="1">Cell membrane</location>
        <topology evidence="1">Multi-pass membrane protein</topology>
    </subcellularLocation>
</comment>
<keyword evidence="6 10" id="KW-0812">Transmembrane</keyword>
<sequence length="233" mass="26551">MSYSLYIIFGILPSIIWLLFYLRQDVHPEPKIIILRVFFWGMLATLPVILLETGFRDFLDGFSSSLLIKIVYWFLGVALVEEFLKYLVVRDKVLRDPEFDEPIDAMIYMMIAALGFAALENILVFLSPEVFFLPLEETLILVIFRFISATFLHALSSGIVGYFLALSFFKQKGGLKTIIIGLGISTLLHGLYNFSIMEMGGNLRIVIPIIILVGLAIFVSLGFKRLKKITLRR</sequence>